<dbReference type="GO" id="GO:0008137">
    <property type="term" value="F:NADH dehydrogenase (ubiquinone) activity"/>
    <property type="evidence" value="ECO:0007669"/>
    <property type="project" value="InterPro"/>
</dbReference>
<dbReference type="InterPro" id="IPR013352">
    <property type="entry name" value="Fe_hydrogenase_subset"/>
</dbReference>
<feature type="domain" description="4Fe-4S ferredoxin-type" evidence="16">
    <location>
        <begin position="184"/>
        <end position="213"/>
    </location>
</feature>
<comment type="subcellular location">
    <subcellularLocation>
        <location evidence="2">Membrane</location>
    </subcellularLocation>
</comment>
<dbReference type="Pfam" id="PF02906">
    <property type="entry name" value="Fe_hyd_lg_C"/>
    <property type="match status" value="1"/>
</dbReference>
<dbReference type="GO" id="GO:0008901">
    <property type="term" value="F:ferredoxin hydrogenase activity"/>
    <property type="evidence" value="ECO:0007669"/>
    <property type="project" value="InterPro"/>
</dbReference>
<keyword evidence="11" id="KW-0520">NAD</keyword>
<gene>
    <name evidence="18" type="ordered locus">Ppro_1490</name>
</gene>
<dbReference type="Gene3D" id="3.40.50.1780">
    <property type="match status" value="1"/>
</dbReference>
<evidence type="ECO:0000259" key="16">
    <source>
        <dbReference type="PROSITE" id="PS51379"/>
    </source>
</evidence>
<keyword evidence="9" id="KW-0408">Iron</keyword>
<feature type="domain" description="4Fe-4S ferredoxin-type" evidence="16">
    <location>
        <begin position="141"/>
        <end position="171"/>
    </location>
</feature>
<keyword evidence="7" id="KW-0677">Repeat</keyword>
<dbReference type="InterPro" id="IPR036991">
    <property type="entry name" value="Fe_hydrogenase_ssu_sf"/>
</dbReference>
<feature type="domain" description="2Fe-2S ferredoxin-type" evidence="15">
    <location>
        <begin position="5"/>
        <end position="82"/>
    </location>
</feature>
<dbReference type="InterPro" id="IPR001041">
    <property type="entry name" value="2Fe-2S_ferredoxin-type"/>
</dbReference>
<dbReference type="PANTHER" id="PTHR11615">
    <property type="entry name" value="NITRATE, FORMATE, IRON DEHYDROGENASE"/>
    <property type="match status" value="1"/>
</dbReference>
<evidence type="ECO:0000313" key="18">
    <source>
        <dbReference type="EMBL" id="ABK99106.1"/>
    </source>
</evidence>
<dbReference type="PROSITE" id="PS51379">
    <property type="entry name" value="4FE4S_FER_2"/>
    <property type="match status" value="2"/>
</dbReference>
<dbReference type="Gene3D" id="3.10.20.740">
    <property type="match status" value="1"/>
</dbReference>
<evidence type="ECO:0000259" key="17">
    <source>
        <dbReference type="PROSITE" id="PS51839"/>
    </source>
</evidence>
<feature type="region of interest" description="Disordered" evidence="14">
    <location>
        <begin position="578"/>
        <end position="601"/>
    </location>
</feature>
<evidence type="ECO:0000256" key="4">
    <source>
        <dbReference type="ARBA" id="ARBA00022485"/>
    </source>
</evidence>
<comment type="cofactor">
    <cofactor evidence="1">
        <name>[4Fe-4S] cluster</name>
        <dbReference type="ChEBI" id="CHEBI:49883"/>
    </cofactor>
</comment>
<dbReference type="GO" id="GO:0005506">
    <property type="term" value="F:iron ion binding"/>
    <property type="evidence" value="ECO:0007669"/>
    <property type="project" value="InterPro"/>
</dbReference>
<dbReference type="InterPro" id="IPR009016">
    <property type="entry name" value="Fe_hydrogenase"/>
</dbReference>
<proteinExistence type="inferred from homology"/>
<evidence type="ECO:0000259" key="15">
    <source>
        <dbReference type="PROSITE" id="PS51085"/>
    </source>
</evidence>
<dbReference type="PROSITE" id="PS51085">
    <property type="entry name" value="2FE2S_FER_2"/>
    <property type="match status" value="1"/>
</dbReference>
<dbReference type="eggNOG" id="COG4624">
    <property type="taxonomic scope" value="Bacteria"/>
</dbReference>
<evidence type="ECO:0000256" key="10">
    <source>
        <dbReference type="ARBA" id="ARBA00023014"/>
    </source>
</evidence>
<keyword evidence="4" id="KW-0004">4Fe-4S</keyword>
<feature type="compositionally biased region" description="Low complexity" evidence="14">
    <location>
        <begin position="580"/>
        <end position="590"/>
    </location>
</feature>
<organism evidence="18 19">
    <name type="scientific">Pelobacter propionicus (strain DSM 2379 / NBRC 103807 / OttBd1)</name>
    <dbReference type="NCBI Taxonomy" id="338966"/>
    <lineage>
        <taxon>Bacteria</taxon>
        <taxon>Pseudomonadati</taxon>
        <taxon>Thermodesulfobacteriota</taxon>
        <taxon>Desulfuromonadia</taxon>
        <taxon>Desulfuromonadales</taxon>
        <taxon>Desulfuromonadaceae</taxon>
        <taxon>Pelobacter</taxon>
    </lineage>
</organism>
<comment type="cofactor">
    <cofactor evidence="13">
        <name>[2Fe-2S] cluster</name>
        <dbReference type="ChEBI" id="CHEBI:190135"/>
    </cofactor>
</comment>
<dbReference type="AlphaFoldDB" id="A1AP36"/>
<dbReference type="STRING" id="338966.Ppro_1490"/>
<dbReference type="InterPro" id="IPR004108">
    <property type="entry name" value="Fe_hydrogenase_lsu_C"/>
</dbReference>
<evidence type="ECO:0000256" key="8">
    <source>
        <dbReference type="ARBA" id="ARBA00022967"/>
    </source>
</evidence>
<dbReference type="CDD" id="cd00207">
    <property type="entry name" value="fer2"/>
    <property type="match status" value="1"/>
</dbReference>
<evidence type="ECO:0000256" key="1">
    <source>
        <dbReference type="ARBA" id="ARBA00001966"/>
    </source>
</evidence>
<dbReference type="GO" id="GO:0042773">
    <property type="term" value="P:ATP synthesis coupled electron transport"/>
    <property type="evidence" value="ECO:0007669"/>
    <property type="project" value="InterPro"/>
</dbReference>
<reference evidence="18 19" key="1">
    <citation type="submission" date="2006-10" db="EMBL/GenBank/DDBJ databases">
        <title>Complete sequence of chromosome of Pelobacter propionicus DSM 2379.</title>
        <authorList>
            <consortium name="US DOE Joint Genome Institute"/>
            <person name="Copeland A."/>
            <person name="Lucas S."/>
            <person name="Lapidus A."/>
            <person name="Barry K."/>
            <person name="Detter J.C."/>
            <person name="Glavina del Rio T."/>
            <person name="Hammon N."/>
            <person name="Israni S."/>
            <person name="Dalin E."/>
            <person name="Tice H."/>
            <person name="Pitluck S."/>
            <person name="Saunders E."/>
            <person name="Brettin T."/>
            <person name="Bruce D."/>
            <person name="Han C."/>
            <person name="Tapia R."/>
            <person name="Schmutz J."/>
            <person name="Larimer F."/>
            <person name="Land M."/>
            <person name="Hauser L."/>
            <person name="Kyrpides N."/>
            <person name="Kim E."/>
            <person name="Lovley D."/>
            <person name="Richardson P."/>
        </authorList>
    </citation>
    <scope>NUCLEOTIDE SEQUENCE [LARGE SCALE GENOMIC DNA]</scope>
    <source>
        <strain evidence="19">DSM 2379 / NBRC 103807 / OttBd1</strain>
    </source>
</reference>
<evidence type="ECO:0000256" key="9">
    <source>
        <dbReference type="ARBA" id="ARBA00023004"/>
    </source>
</evidence>
<dbReference type="SUPFAM" id="SSF53920">
    <property type="entry name" value="Fe-only hydrogenase"/>
    <property type="match status" value="1"/>
</dbReference>
<dbReference type="InterPro" id="IPR050340">
    <property type="entry name" value="Cytosolic_Fe-S_CAF"/>
</dbReference>
<keyword evidence="19" id="KW-1185">Reference proteome</keyword>
<dbReference type="GO" id="GO:0051539">
    <property type="term" value="F:4 iron, 4 sulfur cluster binding"/>
    <property type="evidence" value="ECO:0007669"/>
    <property type="project" value="UniProtKB-KW"/>
</dbReference>
<comment type="similarity">
    <text evidence="3">Belongs to the complex I 75 kDa subunit family.</text>
</comment>
<evidence type="ECO:0000256" key="11">
    <source>
        <dbReference type="ARBA" id="ARBA00023027"/>
    </source>
</evidence>
<dbReference type="InterPro" id="IPR036010">
    <property type="entry name" value="2Fe-2S_ferredoxin-like_sf"/>
</dbReference>
<dbReference type="Pfam" id="PF12838">
    <property type="entry name" value="Fer4_7"/>
    <property type="match status" value="1"/>
</dbReference>
<accession>A1AP36</accession>
<evidence type="ECO:0000256" key="13">
    <source>
        <dbReference type="ARBA" id="ARBA00034078"/>
    </source>
</evidence>
<evidence type="ECO:0000256" key="2">
    <source>
        <dbReference type="ARBA" id="ARBA00004370"/>
    </source>
</evidence>
<protein>
    <submittedName>
        <fullName evidence="18">NAD(P)-dependent iron-only hydrogenase catalytic subunit</fullName>
    </submittedName>
</protein>
<name>A1AP36_PELPD</name>
<dbReference type="EMBL" id="CP000482">
    <property type="protein sequence ID" value="ABK99106.1"/>
    <property type="molecule type" value="Genomic_DNA"/>
</dbReference>
<feature type="domain" description="4Fe-4S His(Cys)3-ligated-type" evidence="17">
    <location>
        <begin position="82"/>
        <end position="121"/>
    </location>
</feature>
<dbReference type="PROSITE" id="PS51839">
    <property type="entry name" value="4FE4S_HC3"/>
    <property type="match status" value="1"/>
</dbReference>
<evidence type="ECO:0000313" key="19">
    <source>
        <dbReference type="Proteomes" id="UP000006732"/>
    </source>
</evidence>
<dbReference type="InterPro" id="IPR000283">
    <property type="entry name" value="NADH_UbQ_OxRdtase_75kDa_su_CS"/>
</dbReference>
<evidence type="ECO:0000256" key="6">
    <source>
        <dbReference type="ARBA" id="ARBA00022723"/>
    </source>
</evidence>
<dbReference type="InterPro" id="IPR003149">
    <property type="entry name" value="Fe_hydrogenase_ssu"/>
</dbReference>
<dbReference type="OrthoDB" id="9816402at2"/>
<dbReference type="Gene3D" id="3.40.950.10">
    <property type="entry name" value="Fe-only Hydrogenase (Larger Subunit), Chain L, domain 3"/>
    <property type="match status" value="1"/>
</dbReference>
<dbReference type="GO" id="GO:0016020">
    <property type="term" value="C:membrane"/>
    <property type="evidence" value="ECO:0007669"/>
    <property type="project" value="UniProtKB-SubCell"/>
</dbReference>
<keyword evidence="6" id="KW-0479">Metal-binding</keyword>
<dbReference type="InterPro" id="IPR017900">
    <property type="entry name" value="4Fe4S_Fe_S_CS"/>
</dbReference>
<keyword evidence="5" id="KW-0001">2Fe-2S</keyword>
<evidence type="ECO:0000256" key="7">
    <source>
        <dbReference type="ARBA" id="ARBA00022737"/>
    </source>
</evidence>
<dbReference type="FunFam" id="3.10.20.740:FF:000004">
    <property type="entry name" value="NADH-quinone oxidoreductase"/>
    <property type="match status" value="1"/>
</dbReference>
<dbReference type="SMART" id="SM00929">
    <property type="entry name" value="NADH-G_4Fe-4S_3"/>
    <property type="match status" value="1"/>
</dbReference>
<dbReference type="eggNOG" id="COG3383">
    <property type="taxonomic scope" value="Bacteria"/>
</dbReference>
<keyword evidence="8" id="KW-1278">Translocase</keyword>
<dbReference type="PROSITE" id="PS00641">
    <property type="entry name" value="COMPLEX1_75K_1"/>
    <property type="match status" value="1"/>
</dbReference>
<dbReference type="Pfam" id="PF13510">
    <property type="entry name" value="Fer2_4"/>
    <property type="match status" value="1"/>
</dbReference>
<dbReference type="SUPFAM" id="SSF54292">
    <property type="entry name" value="2Fe-2S ferredoxin-like"/>
    <property type="match status" value="1"/>
</dbReference>
<dbReference type="FunFam" id="3.30.70.20:FF:000035">
    <property type="entry name" value="Iron hydrogenase 1"/>
    <property type="match status" value="1"/>
</dbReference>
<keyword evidence="10" id="KW-0411">Iron-sulfur</keyword>
<evidence type="ECO:0000256" key="3">
    <source>
        <dbReference type="ARBA" id="ARBA00005404"/>
    </source>
</evidence>
<dbReference type="Pfam" id="PF02256">
    <property type="entry name" value="Fe_hyd_SSU"/>
    <property type="match status" value="1"/>
</dbReference>
<evidence type="ECO:0000256" key="14">
    <source>
        <dbReference type="SAM" id="MobiDB-lite"/>
    </source>
</evidence>
<dbReference type="Gene3D" id="3.30.70.20">
    <property type="match status" value="1"/>
</dbReference>
<dbReference type="HOGENOM" id="CLU_018240_2_1_7"/>
<dbReference type="PROSITE" id="PS00198">
    <property type="entry name" value="4FE4S_FER_1"/>
    <property type="match status" value="1"/>
</dbReference>
<dbReference type="SUPFAM" id="SSF54862">
    <property type="entry name" value="4Fe-4S ferredoxins"/>
    <property type="match status" value="1"/>
</dbReference>
<dbReference type="NCBIfam" id="TIGR02512">
    <property type="entry name" value="FeFe_hydrog_A"/>
    <property type="match status" value="1"/>
</dbReference>
<evidence type="ECO:0000256" key="5">
    <source>
        <dbReference type="ARBA" id="ARBA00022714"/>
    </source>
</evidence>
<dbReference type="GO" id="GO:0051537">
    <property type="term" value="F:2 iron, 2 sulfur cluster binding"/>
    <property type="evidence" value="ECO:0007669"/>
    <property type="project" value="UniProtKB-KW"/>
</dbReference>
<dbReference type="SMART" id="SM00902">
    <property type="entry name" value="Fe_hyd_SSU"/>
    <property type="match status" value="1"/>
</dbReference>
<dbReference type="Proteomes" id="UP000006732">
    <property type="component" value="Chromosome"/>
</dbReference>
<sequence>MTRFADTTVYINNRPVVMEGERNLLELIRKTGIDLPTFCYQSDLSVYGSCRLCLVEIEGRGIVGSCSTPPEAGMRVHTHTEEIRELRKIAIELFLANHDSNCPTCLKSDDCQLQNLARRLGVDAVRFQSVLVKKPIDNSSPAIIRDPNKCVLCGDCARMCSEIQGIGAIDFAHRGHDAAVLPAFGKKIGEVECVNCGQCTIVCPTGSLCLKPEMEEVWKSLTDKQTYTVAAIAPAVRVAIGEIFGMEAGAVSTGQMLAALKLLGFDQVYDVSFAADLTTIEEGSEFLERRSAGVRLPHFTSCCPAWVKYVEHFHPHLIGNLSTCKSPLQMFGALLKDRLPDLVQIPRERVKVVSITPCTAKKFEAKRPEFTHDGIPDIDHVITTIELGRMIKAAGIQFNDLSPESFDMPFGFSTSAGVIFGNSGGVTEAVLRFTMEKLSNKPLAKLDFVEVRGESGIREASFDIGGSTIRFAIVHGLKNAKMLITKIAAGKCAYDFVEVMACPQGCINGGGQPVNHVYNYKQLRTRGLFTAGKMFHLHKPQDNIMVNECYQQYLGDVGGAKAQQLLHTHYKNRRRQTEDGVAAGEGAGVAPTTIGKGHEQQ</sequence>
<dbReference type="KEGG" id="ppd:Ppro_1490"/>
<keyword evidence="12" id="KW-0472">Membrane</keyword>
<dbReference type="InterPro" id="IPR019574">
    <property type="entry name" value="NADH_UbQ_OxRdtase_Gsu_4Fe4S-bd"/>
</dbReference>
<evidence type="ECO:0000256" key="12">
    <source>
        <dbReference type="ARBA" id="ARBA00023136"/>
    </source>
</evidence>
<dbReference type="Pfam" id="PF10588">
    <property type="entry name" value="NADH-G_4Fe-4S_3"/>
    <property type="match status" value="1"/>
</dbReference>
<dbReference type="InterPro" id="IPR017896">
    <property type="entry name" value="4Fe4S_Fe-S-bd"/>
</dbReference>
<dbReference type="Gene3D" id="4.10.260.20">
    <property type="entry name" value="Iron hydrogenase, small subunit"/>
    <property type="match status" value="1"/>
</dbReference>
<dbReference type="RefSeq" id="WP_011735399.1">
    <property type="nucleotide sequence ID" value="NC_008609.1"/>
</dbReference>